<evidence type="ECO:0000256" key="2">
    <source>
        <dbReference type="ARBA" id="ARBA00022630"/>
    </source>
</evidence>
<evidence type="ECO:0000256" key="3">
    <source>
        <dbReference type="ARBA" id="ARBA00022827"/>
    </source>
</evidence>
<keyword evidence="5" id="KW-0503">Monooxygenase</keyword>
<dbReference type="Pfam" id="PF21274">
    <property type="entry name" value="Rng_hyd_C"/>
    <property type="match status" value="1"/>
</dbReference>
<dbReference type="Gene3D" id="3.40.30.120">
    <property type="match status" value="1"/>
</dbReference>
<comment type="caution">
    <text evidence="5">The sequence shown here is derived from an EMBL/GenBank/DDBJ whole genome shotgun (WGS) entry which is preliminary data.</text>
</comment>
<keyword evidence="5" id="KW-0560">Oxidoreductase</keyword>
<dbReference type="GO" id="GO:0004497">
    <property type="term" value="F:monooxygenase activity"/>
    <property type="evidence" value="ECO:0007669"/>
    <property type="project" value="UniProtKB-KW"/>
</dbReference>
<evidence type="ECO:0000256" key="1">
    <source>
        <dbReference type="ARBA" id="ARBA00001974"/>
    </source>
</evidence>
<dbReference type="PRINTS" id="PR00420">
    <property type="entry name" value="RNGMNOXGNASE"/>
</dbReference>
<organism evidence="5 6">
    <name type="scientific">Streptomyces tremellae</name>
    <dbReference type="NCBI Taxonomy" id="1124239"/>
    <lineage>
        <taxon>Bacteria</taxon>
        <taxon>Bacillati</taxon>
        <taxon>Actinomycetota</taxon>
        <taxon>Actinomycetes</taxon>
        <taxon>Kitasatosporales</taxon>
        <taxon>Streptomycetaceae</taxon>
        <taxon>Streptomyces</taxon>
    </lineage>
</organism>
<comment type="cofactor">
    <cofactor evidence="1">
        <name>FAD</name>
        <dbReference type="ChEBI" id="CHEBI:57692"/>
    </cofactor>
</comment>
<protein>
    <submittedName>
        <fullName evidence="5">FAD-dependent monooxygenase</fullName>
    </submittedName>
</protein>
<dbReference type="PANTHER" id="PTHR43004:SF19">
    <property type="entry name" value="BINDING MONOOXYGENASE, PUTATIVE (JCVI)-RELATED"/>
    <property type="match status" value="1"/>
</dbReference>
<dbReference type="Pfam" id="PF01494">
    <property type="entry name" value="FAD_binding_3"/>
    <property type="match status" value="1"/>
</dbReference>
<dbReference type="PANTHER" id="PTHR43004">
    <property type="entry name" value="TRK SYSTEM POTASSIUM UPTAKE PROTEIN"/>
    <property type="match status" value="1"/>
</dbReference>
<reference evidence="6" key="1">
    <citation type="journal article" date="2019" name="Int. J. Syst. Evol. Microbiol.">
        <title>The Global Catalogue of Microorganisms (GCM) 10K type strain sequencing project: providing services to taxonomists for standard genome sequencing and annotation.</title>
        <authorList>
            <consortium name="The Broad Institute Genomics Platform"/>
            <consortium name="The Broad Institute Genome Sequencing Center for Infectious Disease"/>
            <person name="Wu L."/>
            <person name="Ma J."/>
        </authorList>
    </citation>
    <scope>NUCLEOTIDE SEQUENCE [LARGE SCALE GENOMIC DNA]</scope>
    <source>
        <strain evidence="6">JCM 30846</strain>
    </source>
</reference>
<keyword evidence="2" id="KW-0285">Flavoprotein</keyword>
<evidence type="ECO:0000313" key="5">
    <source>
        <dbReference type="EMBL" id="GAA3725820.1"/>
    </source>
</evidence>
<dbReference type="Gene3D" id="3.30.70.2450">
    <property type="match status" value="1"/>
</dbReference>
<dbReference type="InterPro" id="IPR002938">
    <property type="entry name" value="FAD-bd"/>
</dbReference>
<dbReference type="RefSeq" id="WP_345645310.1">
    <property type="nucleotide sequence ID" value="NZ_BAABEP010000013.1"/>
</dbReference>
<sequence length="491" mass="52652">MVDVIVAGGGPVGTMLACELRLHGVDVVVLDKEPEPSPHSRAFRLQPRTMELLDYRGLAERFVDGRKKWPKAHFAGLQPLLELGDLPSPHPYSLLIPQAETEQLLAARADELGAPVRRGHRLTGLDQGGDGVTAEVSGPDGPYTLVARHLVGCDGGRSTVRHLAGFDFPGTEAQVTALLGDVLLADRSQLPTGVPGTLRTERGLLMAVALEAPVVRVLTTEFRPPRGDTACPVTIAELRESVERVTGSVVDISEARWLSRFGDATRLATRYRRGRVLLAGDSAHIHFPIGAQGLNLGLQEAVNLGWKLAATLRRGAPTALLDSYHDERHPVALRVLRETRAQLALMDPDPRTDPLREIVGELLALPEANQHIASLVSGTDVTYGAGQGDHPWIGRPAPSLELKTADGPVRTAELLRTGNGVLLDLAGTVPSERYADLLASRSVTAIRAQAVDVPGVEALLIRPDGHVAWAGTGRDPDLPVVLETWYGLAAR</sequence>
<name>A0ABP7EWF5_9ACTN</name>
<evidence type="ECO:0000259" key="4">
    <source>
        <dbReference type="Pfam" id="PF01494"/>
    </source>
</evidence>
<gene>
    <name evidence="5" type="ORF">GCM10023082_24770</name>
</gene>
<dbReference type="Gene3D" id="3.50.50.60">
    <property type="entry name" value="FAD/NAD(P)-binding domain"/>
    <property type="match status" value="1"/>
</dbReference>
<proteinExistence type="predicted"/>
<keyword evidence="3" id="KW-0274">FAD</keyword>
<dbReference type="SUPFAM" id="SSF51905">
    <property type="entry name" value="FAD/NAD(P)-binding domain"/>
    <property type="match status" value="1"/>
</dbReference>
<accession>A0ABP7EWF5</accession>
<dbReference type="Proteomes" id="UP001499884">
    <property type="component" value="Unassembled WGS sequence"/>
</dbReference>
<dbReference type="InterPro" id="IPR036188">
    <property type="entry name" value="FAD/NAD-bd_sf"/>
</dbReference>
<evidence type="ECO:0000313" key="6">
    <source>
        <dbReference type="Proteomes" id="UP001499884"/>
    </source>
</evidence>
<keyword evidence="6" id="KW-1185">Reference proteome</keyword>
<dbReference type="InterPro" id="IPR050641">
    <property type="entry name" value="RIFMO-like"/>
</dbReference>
<feature type="domain" description="FAD-binding" evidence="4">
    <location>
        <begin position="2"/>
        <end position="338"/>
    </location>
</feature>
<dbReference type="EMBL" id="BAABEP010000013">
    <property type="protein sequence ID" value="GAA3725820.1"/>
    <property type="molecule type" value="Genomic_DNA"/>
</dbReference>